<dbReference type="Proteomes" id="UP001590951">
    <property type="component" value="Unassembled WGS sequence"/>
</dbReference>
<sequence>MVRGSFGSNGQASITSSLRDGLVNCMRRRNDGGNEEYALRNQSLASLVSLTTRASSLSLGEYERKSMLSISYANSNMEIEEPVVECDGKRRLSVVALEWGKG</sequence>
<protein>
    <submittedName>
        <fullName evidence="1">Uncharacterized protein</fullName>
    </submittedName>
</protein>
<comment type="caution">
    <text evidence="1">The sequence shown here is derived from an EMBL/GenBank/DDBJ whole genome shotgun (WGS) entry which is preliminary data.</text>
</comment>
<gene>
    <name evidence="1" type="ORF">ABVK25_010439</name>
</gene>
<keyword evidence="2" id="KW-1185">Reference proteome</keyword>
<proteinExistence type="predicted"/>
<evidence type="ECO:0000313" key="1">
    <source>
        <dbReference type="EMBL" id="KAL2049262.1"/>
    </source>
</evidence>
<reference evidence="1 2" key="1">
    <citation type="submission" date="2024-09" db="EMBL/GenBank/DDBJ databases">
        <title>Rethinking Asexuality: The Enigmatic Case of Functional Sexual Genes in Lepraria (Stereocaulaceae).</title>
        <authorList>
            <person name="Doellman M."/>
            <person name="Sun Y."/>
            <person name="Barcenas-Pena A."/>
            <person name="Lumbsch H.T."/>
            <person name="Grewe F."/>
        </authorList>
    </citation>
    <scope>NUCLEOTIDE SEQUENCE [LARGE SCALE GENOMIC DNA]</scope>
    <source>
        <strain evidence="1 2">Grewe 0041</strain>
    </source>
</reference>
<accession>A0ABR4AWH1</accession>
<organism evidence="1 2">
    <name type="scientific">Lepraria finkii</name>
    <dbReference type="NCBI Taxonomy" id="1340010"/>
    <lineage>
        <taxon>Eukaryota</taxon>
        <taxon>Fungi</taxon>
        <taxon>Dikarya</taxon>
        <taxon>Ascomycota</taxon>
        <taxon>Pezizomycotina</taxon>
        <taxon>Lecanoromycetes</taxon>
        <taxon>OSLEUM clade</taxon>
        <taxon>Lecanoromycetidae</taxon>
        <taxon>Lecanorales</taxon>
        <taxon>Lecanorineae</taxon>
        <taxon>Stereocaulaceae</taxon>
        <taxon>Lepraria</taxon>
    </lineage>
</organism>
<evidence type="ECO:0000313" key="2">
    <source>
        <dbReference type="Proteomes" id="UP001590951"/>
    </source>
</evidence>
<dbReference type="EMBL" id="JBHFEH010000067">
    <property type="protein sequence ID" value="KAL2049262.1"/>
    <property type="molecule type" value="Genomic_DNA"/>
</dbReference>
<name>A0ABR4AWH1_9LECA</name>